<dbReference type="RefSeq" id="WP_158067512.1">
    <property type="nucleotide sequence ID" value="NZ_CP042829.1"/>
</dbReference>
<dbReference type="PANTHER" id="PTHR41259:SF1">
    <property type="entry name" value="DOUBLE-STRAND BREAK REPAIR RAD50 ATPASE, PUTATIVE-RELATED"/>
    <property type="match status" value="1"/>
</dbReference>
<proteinExistence type="predicted"/>
<accession>A0ABX6C2Q6</accession>
<dbReference type="Proteomes" id="UP000326331">
    <property type="component" value="Chromosome"/>
</dbReference>
<feature type="coiled-coil region" evidence="1">
    <location>
        <begin position="388"/>
        <end position="415"/>
    </location>
</feature>
<reference evidence="3 4" key="2">
    <citation type="submission" date="2019-10" db="EMBL/GenBank/DDBJ databases">
        <title>Thermopilla bonchosmolovskayae gen. nov., sp. nov., a moderately thermophilic Chloroflexi bacterium from a Chukotka hot spring (Arctic, Russia), representing a novel classis Thermopillaia, which include previously uncultivated lineage OLB14.</title>
        <authorList>
            <person name="Kochetkova T.V."/>
            <person name="Zayulina K.S."/>
            <person name="Zhigarkov V.S."/>
            <person name="Minaev N.V."/>
            <person name="Novikov A."/>
            <person name="Toshchakov S.V."/>
            <person name="Elcheninov A.G."/>
            <person name="Kublanov I.V."/>
        </authorList>
    </citation>
    <scope>NUCLEOTIDE SEQUENCE [LARGE SCALE GENOMIC DNA]</scope>
    <source>
        <strain evidence="3 4">3753O</strain>
    </source>
</reference>
<protein>
    <submittedName>
        <fullName evidence="3">AAA family ATPase</fullName>
    </submittedName>
</protein>
<sequence>MRYHRVTVRNFRGISEARVDFPEGRLLVIEGPNEAGKSSIVEAIGLLFEFPAESGAEQVRRVRPVGRDADPEVELEFSIGRAWCRYRKVFSRRGVTELEVSGGSEAVYSGREAHDRARRLLEEGVDEALFKSLRVLQGESLAAPGALSKSQQLLKALDAAAGPDPAGEGLFERAKQEFARYYTEKREQPTGEFATARKELEEAQQQVAQLEGEVRALEAQAERVRQLEPEIAALREAVEGLEARQRELEAALEARREAEHAEELARKELEAAEAQLRQLGEEVQRRAERGREVERLAQELEALEREFADRREELGVLEAEARAKREAANAAGKQFETASTRAKTLADDLNYAQELLQAAQMERRLQAIGEAEERREAARAFLARCRVTPELLKRVEEAEQQVQRTEAQLRAVVVQVEVEGPAGARVVVDGEERPLERGLLKVEVTEERRIDLPGGFAVVVRPSQSQGLLEGRLRERREELERLLADGGAATAEEARELERRRLAARQEVEQAERTIRQQLMDLPNREDLEGRLQRTRGRIAAYRAAHAGRTLPATIEEARRAKETGDAEMQEARAAAEAAERAAREAEEALRRADAAVREIVTRVERSRGLLEQLRSEAERAERERPTAQLDQELAAARGKAALAQRKLDEVRERLAAHGDPAPELKRVVSERDTAERRLREAEREVDEARGALKHAGEGPLQARLDEARNRLAAATERAERLERKAAAARLLFRTLEKHREAAQRMYGPLLAERMAELGRRVFGEDFAVELDAELAPKRRRLNGRWLEVEQLSIGAREQLAVLHRAACAAAAARDGVPFFLDDALGWSDEQRLEEMARVLAGLAQEVQVVVLTCQPGRFAAAQPAEVVRIAGGRTEGTVDPGRGSQPELPI</sequence>
<gene>
    <name evidence="3" type="ORF">Tbon_09685</name>
</gene>
<dbReference type="SUPFAM" id="SSF52540">
    <property type="entry name" value="P-loop containing nucleoside triphosphate hydrolases"/>
    <property type="match status" value="1"/>
</dbReference>
<feature type="coiled-coil region" evidence="1">
    <location>
        <begin position="495"/>
        <end position="740"/>
    </location>
</feature>
<name>A0ABX6C2Q6_9CHLR</name>
<keyword evidence="4" id="KW-1185">Reference proteome</keyword>
<evidence type="ECO:0000256" key="1">
    <source>
        <dbReference type="SAM" id="Coils"/>
    </source>
</evidence>
<dbReference type="PANTHER" id="PTHR41259">
    <property type="entry name" value="DOUBLE-STRAND BREAK REPAIR RAD50 ATPASE, PUTATIVE-RELATED"/>
    <property type="match status" value="1"/>
</dbReference>
<feature type="coiled-coil region" evidence="1">
    <location>
        <begin position="193"/>
        <end position="320"/>
    </location>
</feature>
<dbReference type="Pfam" id="PF13175">
    <property type="entry name" value="AAA_15"/>
    <property type="match status" value="1"/>
</dbReference>
<feature type="domain" description="Endonuclease GajA/Old nuclease/RecF-like AAA" evidence="2">
    <location>
        <begin position="1"/>
        <end position="49"/>
    </location>
</feature>
<dbReference type="InterPro" id="IPR041685">
    <property type="entry name" value="AAA_GajA/Old/RecF-like"/>
</dbReference>
<organism evidence="3 4">
    <name type="scientific">Tepidiforma bonchosmolovskayae</name>
    <dbReference type="NCBI Taxonomy" id="2601677"/>
    <lineage>
        <taxon>Bacteria</taxon>
        <taxon>Bacillati</taxon>
        <taxon>Chloroflexota</taxon>
        <taxon>Tepidiformia</taxon>
        <taxon>Tepidiformales</taxon>
        <taxon>Tepidiformaceae</taxon>
        <taxon>Tepidiforma</taxon>
    </lineage>
</organism>
<evidence type="ECO:0000313" key="3">
    <source>
        <dbReference type="EMBL" id="QFG03557.1"/>
    </source>
</evidence>
<dbReference type="Gene3D" id="3.40.50.300">
    <property type="entry name" value="P-loop containing nucleotide triphosphate hydrolases"/>
    <property type="match status" value="2"/>
</dbReference>
<keyword evidence="1" id="KW-0175">Coiled coil</keyword>
<reference evidence="3 4" key="1">
    <citation type="submission" date="2019-08" db="EMBL/GenBank/DDBJ databases">
        <authorList>
            <person name="Toschakov S.V."/>
        </authorList>
    </citation>
    <scope>NUCLEOTIDE SEQUENCE [LARGE SCALE GENOMIC DNA]</scope>
    <source>
        <strain evidence="3 4">3753O</strain>
    </source>
</reference>
<dbReference type="EMBL" id="CP042829">
    <property type="protein sequence ID" value="QFG03557.1"/>
    <property type="molecule type" value="Genomic_DNA"/>
</dbReference>
<evidence type="ECO:0000259" key="2">
    <source>
        <dbReference type="Pfam" id="PF13175"/>
    </source>
</evidence>
<evidence type="ECO:0000313" key="4">
    <source>
        <dbReference type="Proteomes" id="UP000326331"/>
    </source>
</evidence>
<dbReference type="InterPro" id="IPR027417">
    <property type="entry name" value="P-loop_NTPase"/>
</dbReference>